<feature type="transmembrane region" description="Helical" evidence="1">
    <location>
        <begin position="7"/>
        <end position="29"/>
    </location>
</feature>
<evidence type="ECO:0000313" key="3">
    <source>
        <dbReference type="Proteomes" id="UP000786811"/>
    </source>
</evidence>
<comment type="caution">
    <text evidence="2">The sequence shown here is derived from an EMBL/GenBank/DDBJ whole genome shotgun (WGS) entry which is preliminary data.</text>
</comment>
<reference evidence="2" key="1">
    <citation type="submission" date="2021-04" db="EMBL/GenBank/DDBJ databases">
        <authorList>
            <person name="Chebbi M.A.C M."/>
        </authorList>
    </citation>
    <scope>NUCLEOTIDE SEQUENCE</scope>
</reference>
<feature type="transmembrane region" description="Helical" evidence="1">
    <location>
        <begin position="179"/>
        <end position="198"/>
    </location>
</feature>
<keyword evidence="1" id="KW-0812">Transmembrane</keyword>
<keyword evidence="3" id="KW-1185">Reference proteome</keyword>
<evidence type="ECO:0000256" key="1">
    <source>
        <dbReference type="SAM" id="Phobius"/>
    </source>
</evidence>
<protein>
    <submittedName>
        <fullName evidence="2">Uncharacterized protein</fullName>
    </submittedName>
</protein>
<sequence length="221" mass="25479">MPTINQFLLVMIPETLYVIGVALIVFAILPQSDFHFIIRQQEAQTSSYITILALILLYGGFWQDVSGSVLSLTGDIVTLNKVRIKLKPVKNFIFALISIWKVIAFIVSSLSFWGFNIPIFFLYFMKLILELILPEKNYLNIDISGQIILNDGLFEAINQSSSNKVEPDLLYPFRSWKSTALMIPCAWIFIHFVLRIYFRFNKKINKDFDDDVELDSRPLIA</sequence>
<dbReference type="Proteomes" id="UP000786811">
    <property type="component" value="Unassembled WGS sequence"/>
</dbReference>
<dbReference type="EMBL" id="CAJNRD030001120">
    <property type="protein sequence ID" value="CAG5092837.1"/>
    <property type="molecule type" value="Genomic_DNA"/>
</dbReference>
<name>A0A8J2MSA9_COTCN</name>
<dbReference type="AlphaFoldDB" id="A0A8J2MSA9"/>
<dbReference type="OrthoDB" id="370884at2759"/>
<gene>
    <name evidence="2" type="ORF">HICCMSTLAB_LOCUS6395</name>
</gene>
<feature type="transmembrane region" description="Helical" evidence="1">
    <location>
        <begin position="49"/>
        <end position="72"/>
    </location>
</feature>
<feature type="transmembrane region" description="Helical" evidence="1">
    <location>
        <begin position="92"/>
        <end position="125"/>
    </location>
</feature>
<organism evidence="2 3">
    <name type="scientific">Cotesia congregata</name>
    <name type="common">Parasitoid wasp</name>
    <name type="synonym">Apanteles congregatus</name>
    <dbReference type="NCBI Taxonomy" id="51543"/>
    <lineage>
        <taxon>Eukaryota</taxon>
        <taxon>Metazoa</taxon>
        <taxon>Ecdysozoa</taxon>
        <taxon>Arthropoda</taxon>
        <taxon>Hexapoda</taxon>
        <taxon>Insecta</taxon>
        <taxon>Pterygota</taxon>
        <taxon>Neoptera</taxon>
        <taxon>Endopterygota</taxon>
        <taxon>Hymenoptera</taxon>
        <taxon>Apocrita</taxon>
        <taxon>Ichneumonoidea</taxon>
        <taxon>Braconidae</taxon>
        <taxon>Microgastrinae</taxon>
        <taxon>Cotesia</taxon>
    </lineage>
</organism>
<keyword evidence="1" id="KW-0472">Membrane</keyword>
<proteinExistence type="predicted"/>
<accession>A0A8J2MSA9</accession>
<keyword evidence="1" id="KW-1133">Transmembrane helix</keyword>
<evidence type="ECO:0000313" key="2">
    <source>
        <dbReference type="EMBL" id="CAG5092837.1"/>
    </source>
</evidence>